<dbReference type="PROSITE" id="PS51039">
    <property type="entry name" value="ZF_AN1"/>
    <property type="match status" value="1"/>
</dbReference>
<evidence type="ECO:0000259" key="5">
    <source>
        <dbReference type="PROSITE" id="PS51039"/>
    </source>
</evidence>
<dbReference type="GO" id="GO:0008270">
    <property type="term" value="F:zinc ion binding"/>
    <property type="evidence" value="ECO:0007669"/>
    <property type="project" value="UniProtKB-KW"/>
</dbReference>
<keyword evidence="2" id="KW-0863">Zinc-finger</keyword>
<keyword evidence="1" id="KW-0479">Metal-binding</keyword>
<feature type="transmembrane region" description="Helical" evidence="4">
    <location>
        <begin position="69"/>
        <end position="86"/>
    </location>
</feature>
<protein>
    <recommendedName>
        <fullName evidence="5">AN1-type domain-containing protein</fullName>
    </recommendedName>
</protein>
<dbReference type="Gene3D" id="4.10.1110.10">
    <property type="entry name" value="AN1-like Zinc finger"/>
    <property type="match status" value="1"/>
</dbReference>
<feature type="domain" description="AN1-type" evidence="5">
    <location>
        <begin position="1"/>
        <end position="44"/>
    </location>
</feature>
<dbReference type="AlphaFoldDB" id="A0A4D6HQE5"/>
<evidence type="ECO:0000256" key="3">
    <source>
        <dbReference type="ARBA" id="ARBA00022833"/>
    </source>
</evidence>
<dbReference type="SMART" id="SM00154">
    <property type="entry name" value="ZnF_AN1"/>
    <property type="match status" value="1"/>
</dbReference>
<dbReference type="Pfam" id="PF01428">
    <property type="entry name" value="zf-AN1"/>
    <property type="match status" value="1"/>
</dbReference>
<accession>A0A4D6HQE5</accession>
<name>A0A4D6HQE5_9EURY</name>
<evidence type="ECO:0000256" key="2">
    <source>
        <dbReference type="ARBA" id="ARBA00022771"/>
    </source>
</evidence>
<gene>
    <name evidence="6" type="ORF">DV706_14245</name>
</gene>
<dbReference type="EMBL" id="CP031305">
    <property type="protein sequence ID" value="QCC55528.1"/>
    <property type="molecule type" value="Genomic_DNA"/>
</dbReference>
<dbReference type="SUPFAM" id="SSF118310">
    <property type="entry name" value="AN1-like Zinc finger"/>
    <property type="match status" value="1"/>
</dbReference>
<evidence type="ECO:0000256" key="4">
    <source>
        <dbReference type="SAM" id="Phobius"/>
    </source>
</evidence>
<evidence type="ECO:0000256" key="1">
    <source>
        <dbReference type="ARBA" id="ARBA00022723"/>
    </source>
</evidence>
<evidence type="ECO:0000313" key="7">
    <source>
        <dbReference type="Proteomes" id="UP000296822"/>
    </source>
</evidence>
<keyword evidence="4" id="KW-0472">Membrane</keyword>
<proteinExistence type="predicted"/>
<keyword evidence="3" id="KW-0862">Zinc</keyword>
<dbReference type="KEGG" id="nbg:DV706_14245"/>
<dbReference type="InterPro" id="IPR000058">
    <property type="entry name" value="Znf_AN1"/>
</dbReference>
<keyword evidence="4" id="KW-1133">Transmembrane helix</keyword>
<sequence>MAKCSVCGEGTNMPYTCNYCGRVHCKKHKLPENHNCPNIAETNTLGPELRRGHQTAPSSSKSKLKDRRVWITVAVVLVGLLTVFLLL</sequence>
<organism evidence="6 7">
    <name type="scientific">Natronorubrum bangense</name>
    <dbReference type="NCBI Taxonomy" id="61858"/>
    <lineage>
        <taxon>Archaea</taxon>
        <taxon>Methanobacteriati</taxon>
        <taxon>Methanobacteriota</taxon>
        <taxon>Stenosarchaea group</taxon>
        <taxon>Halobacteria</taxon>
        <taxon>Halobacteriales</taxon>
        <taxon>Natrialbaceae</taxon>
        <taxon>Natronorubrum</taxon>
    </lineage>
</organism>
<dbReference type="Proteomes" id="UP000296822">
    <property type="component" value="Chromosome"/>
</dbReference>
<keyword evidence="4" id="KW-0812">Transmembrane</keyword>
<dbReference type="InterPro" id="IPR035896">
    <property type="entry name" value="AN1-like_Znf"/>
</dbReference>
<reference evidence="6 7" key="1">
    <citation type="journal article" date="2019" name="Nat. Commun.">
        <title>A new type of DNA phosphorothioation-based antiviral system in archaea.</title>
        <authorList>
            <person name="Xiong L."/>
            <person name="Liu S."/>
            <person name="Chen S."/>
            <person name="Xiao Y."/>
            <person name="Zhu B."/>
            <person name="Gao Y."/>
            <person name="Zhang Y."/>
            <person name="Chen B."/>
            <person name="Luo J."/>
            <person name="Deng Z."/>
            <person name="Chen X."/>
            <person name="Wang L."/>
            <person name="Chen S."/>
        </authorList>
    </citation>
    <scope>NUCLEOTIDE SEQUENCE [LARGE SCALE GENOMIC DNA]</scope>
    <source>
        <strain evidence="6 7">JCM 10635</strain>
    </source>
</reference>
<evidence type="ECO:0000313" key="6">
    <source>
        <dbReference type="EMBL" id="QCC55528.1"/>
    </source>
</evidence>